<name>A0ACB9S5Z2_9MYRT</name>
<dbReference type="Proteomes" id="UP001057402">
    <property type="component" value="Chromosome 2"/>
</dbReference>
<evidence type="ECO:0000313" key="2">
    <source>
        <dbReference type="Proteomes" id="UP001057402"/>
    </source>
</evidence>
<protein>
    <submittedName>
        <fullName evidence="1">Uncharacterized protein</fullName>
    </submittedName>
</protein>
<reference evidence="2" key="1">
    <citation type="journal article" date="2023" name="Front. Plant Sci.">
        <title>Chromosomal-level genome assembly of Melastoma candidum provides insights into trichome evolution.</title>
        <authorList>
            <person name="Zhong Y."/>
            <person name="Wu W."/>
            <person name="Sun C."/>
            <person name="Zou P."/>
            <person name="Liu Y."/>
            <person name="Dai S."/>
            <person name="Zhou R."/>
        </authorList>
    </citation>
    <scope>NUCLEOTIDE SEQUENCE [LARGE SCALE GENOMIC DNA]</scope>
</reference>
<proteinExistence type="predicted"/>
<accession>A0ACB9S5Z2</accession>
<sequence length="1059" mass="114918">METFGAKQNLQVSSRRVASSGHKKDLWFVVQEGSVADVDSALTLLKKSGGNINSRNTFGLTALHIATWRNHIPIVRRLLAAGADPDARDGESGWSSLHRALHFGHLAVASILLQSGASTTLEDSKLRTPIDLLSGPVLQAVGKGHDSVATEAFSWGSGANYQLGTGNACIQKLPCKVESLHDYSIKSISAAKFHSIAITDHGEVFSWGFGRGGRLGHPDFDIHSGQAAVITPRQVTFGLGSRRVKAVAAAKHHTVIVTESGEVFTWGSNREGQLGYTSVDTQPTPRRVSSLRWKVVAVAAANKHTAVVTELGEVFTWGCNEEGQLGYGTSNSGSNYIPRVVEYLKGKVYVGVAAAKYHTIVLGADGEVNTWGHRLVTPKRVVVARNLKKSGTIPLKFHRAEKLHVKTVAAGMVHSLALADDGSLFYWKSSDPDLRCQQLYSLCQKNFVSIAAGKYWAAAVTTTGDVYMWDGKKDTDKLLSPTRLHGVKKATSVSVGETHLLIVGSLYHPAYALESDMSPSIAGVDESASRSTVPSLKSLCEKAAAECLVEPRNAMQLLEIADSLEADELRKHCEDIVIRNLDYIFAISPQSIVSASPDVLVKLEKLLDLKSSESWSYRRLPTPTATFPAVINSEEEDSDSDLLRTRVVLEESEFNNHKSHVDSSFLTKQDSNEHVSKQIRALRKKLQQIEMLEEKHSKGHRLDSQQIAKLQTKSVLECSLAELGVPIEELSEKPSASESTEGKGKYIVTSRKQKKKGKKQPLQVDYLSGDCHEEDKLTPGGKCQEVEVTMDCYKDVGFLPLAKDEIAGSEEKLFSDVKKESWNDEKVISREAGKGKSANAPGKKKSKKGGLSMFLSGALDDVPKEVAPPSPLPKSEGPAWGGAKLPKGSTSLREILDEQKTNKDVSPIMGGRAKQGEVADANKSEGSMNLSLLVPSSPIAVRQPPQSSHGLDAERGTPPWASSGTPPLGSRPSLRDIQQQQQGKQQLALSPSPKTRTSGFAITSGQGSPSDPAGMNRWFKPEAEATSSIRAIQIEEKAMKDLKRFYSSVKIVKSNNNYH</sequence>
<dbReference type="EMBL" id="CM042881">
    <property type="protein sequence ID" value="KAI4386637.1"/>
    <property type="molecule type" value="Genomic_DNA"/>
</dbReference>
<comment type="caution">
    <text evidence="1">The sequence shown here is derived from an EMBL/GenBank/DDBJ whole genome shotgun (WGS) entry which is preliminary data.</text>
</comment>
<organism evidence="1 2">
    <name type="scientific">Melastoma candidum</name>
    <dbReference type="NCBI Taxonomy" id="119954"/>
    <lineage>
        <taxon>Eukaryota</taxon>
        <taxon>Viridiplantae</taxon>
        <taxon>Streptophyta</taxon>
        <taxon>Embryophyta</taxon>
        <taxon>Tracheophyta</taxon>
        <taxon>Spermatophyta</taxon>
        <taxon>Magnoliopsida</taxon>
        <taxon>eudicotyledons</taxon>
        <taxon>Gunneridae</taxon>
        <taxon>Pentapetalae</taxon>
        <taxon>rosids</taxon>
        <taxon>malvids</taxon>
        <taxon>Myrtales</taxon>
        <taxon>Melastomataceae</taxon>
        <taxon>Melastomatoideae</taxon>
        <taxon>Melastomateae</taxon>
        <taxon>Melastoma</taxon>
    </lineage>
</organism>
<keyword evidence="2" id="KW-1185">Reference proteome</keyword>
<evidence type="ECO:0000313" key="1">
    <source>
        <dbReference type="EMBL" id="KAI4386637.1"/>
    </source>
</evidence>
<gene>
    <name evidence="1" type="ORF">MLD38_004553</name>
</gene>